<dbReference type="KEGG" id="ica:Intca_2928"/>
<evidence type="ECO:0000313" key="3">
    <source>
        <dbReference type="EMBL" id="ADU49423.1"/>
    </source>
</evidence>
<proteinExistence type="predicted"/>
<reference evidence="3 4" key="1">
    <citation type="journal article" date="2010" name="Stand. Genomic Sci.">
        <title>Complete genome sequence of Intrasporangium calvum type strain (7 KIP).</title>
        <authorList>
            <person name="Del Rio T.G."/>
            <person name="Chertkov O."/>
            <person name="Yasawong M."/>
            <person name="Lucas S."/>
            <person name="Deshpande S."/>
            <person name="Cheng J.F."/>
            <person name="Detter C."/>
            <person name="Tapia R."/>
            <person name="Han C."/>
            <person name="Goodwin L."/>
            <person name="Pitluck S."/>
            <person name="Liolios K."/>
            <person name="Ivanova N."/>
            <person name="Mavromatis K."/>
            <person name="Pati A."/>
            <person name="Chen A."/>
            <person name="Palaniappan K."/>
            <person name="Land M."/>
            <person name="Hauser L."/>
            <person name="Chang Y.J."/>
            <person name="Jeffries C.D."/>
            <person name="Rohde M."/>
            <person name="Pukall R."/>
            <person name="Sikorski J."/>
            <person name="Goker M."/>
            <person name="Woyke T."/>
            <person name="Bristow J."/>
            <person name="Eisen J.A."/>
            <person name="Markowitz V."/>
            <person name="Hugenholtz P."/>
            <person name="Kyrpides N.C."/>
            <person name="Klenk H.P."/>
            <person name="Lapidus A."/>
        </authorList>
    </citation>
    <scope>NUCLEOTIDE SEQUENCE [LARGE SCALE GENOMIC DNA]</scope>
    <source>
        <strain evidence="4">ATCC 23552 / DSM 43043 / JCM 3097 / NBRC 12989 / 7 KIP</strain>
    </source>
</reference>
<name>E6SAW2_INTC7</name>
<sequence length="203" mass="19995">MIRRLLVQTSAPAPHARRVAAALGGLAVAALASGCMVANPVQTDVPYEPADGVSADVGDLAIRDLLVVGSGEGTAVVSGAAFNGGIEPVTLRVTPQGAASGTGSEIEVAPRQQLNLATKGLHFDGVDAKPGSIVSLSITTRPGGTTIVSVPVVTASGPYATLTAPPAPTPAPTTPTTEPTEPTAQPTTSATGTPTETPSATTS</sequence>
<dbReference type="STRING" id="710696.Intca_2928"/>
<dbReference type="AlphaFoldDB" id="E6SAW2"/>
<feature type="chain" id="PRO_5039382163" evidence="2">
    <location>
        <begin position="39"/>
        <end position="203"/>
    </location>
</feature>
<dbReference type="eggNOG" id="ENOG5032ZZ6">
    <property type="taxonomic scope" value="Bacteria"/>
</dbReference>
<feature type="compositionally biased region" description="Low complexity" evidence="1">
    <location>
        <begin position="174"/>
        <end position="203"/>
    </location>
</feature>
<protein>
    <submittedName>
        <fullName evidence="3">Lipoprotein</fullName>
    </submittedName>
</protein>
<dbReference type="HOGENOM" id="CLU_1347402_0_0_11"/>
<keyword evidence="2" id="KW-0732">Signal</keyword>
<evidence type="ECO:0000256" key="2">
    <source>
        <dbReference type="SAM" id="SignalP"/>
    </source>
</evidence>
<dbReference type="Proteomes" id="UP000008914">
    <property type="component" value="Chromosome"/>
</dbReference>
<evidence type="ECO:0000256" key="1">
    <source>
        <dbReference type="SAM" id="MobiDB-lite"/>
    </source>
</evidence>
<feature type="region of interest" description="Disordered" evidence="1">
    <location>
        <begin position="161"/>
        <end position="203"/>
    </location>
</feature>
<accession>E6SAW2</accession>
<dbReference type="RefSeq" id="WP_013493735.1">
    <property type="nucleotide sequence ID" value="NC_014830.1"/>
</dbReference>
<dbReference type="PROSITE" id="PS51257">
    <property type="entry name" value="PROKAR_LIPOPROTEIN"/>
    <property type="match status" value="1"/>
</dbReference>
<keyword evidence="3" id="KW-0449">Lipoprotein</keyword>
<keyword evidence="4" id="KW-1185">Reference proteome</keyword>
<dbReference type="EMBL" id="CP002343">
    <property type="protein sequence ID" value="ADU49423.1"/>
    <property type="molecule type" value="Genomic_DNA"/>
</dbReference>
<feature type="signal peptide" evidence="2">
    <location>
        <begin position="1"/>
        <end position="38"/>
    </location>
</feature>
<gene>
    <name evidence="3" type="ordered locus">Intca_2928</name>
</gene>
<organism evidence="3 4">
    <name type="scientific">Intrasporangium calvum (strain ATCC 23552 / DSM 43043 / JCM 3097 / NBRC 12989 / NCIMB 10167 / NRRL B-3866 / 7 KIP)</name>
    <dbReference type="NCBI Taxonomy" id="710696"/>
    <lineage>
        <taxon>Bacteria</taxon>
        <taxon>Bacillati</taxon>
        <taxon>Actinomycetota</taxon>
        <taxon>Actinomycetes</taxon>
        <taxon>Micrococcales</taxon>
        <taxon>Intrasporangiaceae</taxon>
        <taxon>Intrasporangium</taxon>
    </lineage>
</organism>
<evidence type="ECO:0000313" key="4">
    <source>
        <dbReference type="Proteomes" id="UP000008914"/>
    </source>
</evidence>